<dbReference type="EMBL" id="CP029346">
    <property type="protein sequence ID" value="AWL07964.1"/>
    <property type="molecule type" value="Genomic_DNA"/>
</dbReference>
<evidence type="ECO:0000313" key="2">
    <source>
        <dbReference type="Proteomes" id="UP000245468"/>
    </source>
</evidence>
<evidence type="ECO:0000313" key="1">
    <source>
        <dbReference type="EMBL" id="AWL07964.1"/>
    </source>
</evidence>
<dbReference type="OrthoDB" id="948735at2"/>
<dbReference type="AlphaFoldDB" id="A0A2S2DRE6"/>
<reference evidence="2" key="1">
    <citation type="submission" date="2018-05" db="EMBL/GenBank/DDBJ databases">
        <title>Pseudarcicella sp. HME7025 Genome sequencing and assembly.</title>
        <authorList>
            <person name="Kim H."/>
            <person name="Kang H."/>
            <person name="Joh K."/>
        </authorList>
    </citation>
    <scope>NUCLEOTIDE SEQUENCE [LARGE SCALE GENOMIC DNA]</scope>
    <source>
        <strain evidence="2">HME7025</strain>
    </source>
</reference>
<accession>A0A2S2DRE6</accession>
<organism evidence="1 2">
    <name type="scientific">Aquirufa nivalisilvae</name>
    <dbReference type="NCBI Taxonomy" id="2516557"/>
    <lineage>
        <taxon>Bacteria</taxon>
        <taxon>Pseudomonadati</taxon>
        <taxon>Bacteroidota</taxon>
        <taxon>Cytophagia</taxon>
        <taxon>Cytophagales</taxon>
        <taxon>Flectobacillaceae</taxon>
        <taxon>Aquirufa</taxon>
    </lineage>
</organism>
<keyword evidence="2" id="KW-1185">Reference proteome</keyword>
<sequence>MILTIQVKPFVKHLITKQYGSGKKPIDVRLNSDLGYLFWLGFGSRSIAEDVLHGLKGEGVLELEKEEHLVELQFYLGGRFDREVLTDSSIKKMTNMLESYCRIFMKGFATGYKCLLNSTTNSAVVFHRIYDFTEEVLTEDNAIKIIQRECAEIHTPFIDKKSKRSQVSYK</sequence>
<protein>
    <submittedName>
        <fullName evidence="1">Uncharacterized protein</fullName>
    </submittedName>
</protein>
<gene>
    <name evidence="1" type="ORF">HME7025_00079</name>
</gene>
<dbReference type="KEGG" id="psez:HME7025_00079"/>
<name>A0A2S2DRE6_9BACT</name>
<dbReference type="Proteomes" id="UP000245468">
    <property type="component" value="Chromosome"/>
</dbReference>
<proteinExistence type="predicted"/>
<dbReference type="RefSeq" id="WP_109321743.1">
    <property type="nucleotide sequence ID" value="NZ_CP029346.1"/>
</dbReference>